<organism evidence="21 22">
    <name type="scientific">Sulfuriferula plumbiphila</name>
    <dbReference type="NCBI Taxonomy" id="171865"/>
    <lineage>
        <taxon>Bacteria</taxon>
        <taxon>Pseudomonadati</taxon>
        <taxon>Pseudomonadota</taxon>
        <taxon>Betaproteobacteria</taxon>
        <taxon>Nitrosomonadales</taxon>
        <taxon>Sulfuricellaceae</taxon>
        <taxon>Sulfuriferula</taxon>
    </lineage>
</organism>
<dbReference type="HAMAP" id="MF_00399">
    <property type="entry name" value="DbsD"/>
    <property type="match status" value="1"/>
</dbReference>
<evidence type="ECO:0000256" key="1">
    <source>
        <dbReference type="ARBA" id="ARBA00004429"/>
    </source>
</evidence>
<keyword evidence="9 18" id="KW-0249">Electron transport</keyword>
<feature type="region of interest" description="Disordered" evidence="19">
    <location>
        <begin position="162"/>
        <end position="182"/>
    </location>
</feature>
<feature type="disulfide bond" description="Redox-active" evidence="18">
    <location>
        <begin position="217"/>
        <end position="339"/>
    </location>
</feature>
<dbReference type="InterPro" id="IPR013766">
    <property type="entry name" value="Thioredoxin_domain"/>
</dbReference>
<evidence type="ECO:0000256" key="18">
    <source>
        <dbReference type="HAMAP-Rule" id="MF_00399"/>
    </source>
</evidence>
<dbReference type="PANTHER" id="PTHR32234:SF0">
    <property type="entry name" value="THIOL:DISULFIDE INTERCHANGE PROTEIN DSBD"/>
    <property type="match status" value="1"/>
</dbReference>
<dbReference type="InterPro" id="IPR035671">
    <property type="entry name" value="DsbD_gamma"/>
</dbReference>
<dbReference type="Proteomes" id="UP000321337">
    <property type="component" value="Unassembled WGS sequence"/>
</dbReference>
<name>A0A512L8X9_9PROT</name>
<dbReference type="GO" id="GO:0005886">
    <property type="term" value="C:plasma membrane"/>
    <property type="evidence" value="ECO:0007669"/>
    <property type="project" value="UniProtKB-SubCell"/>
</dbReference>
<keyword evidence="5 18" id="KW-0997">Cell inner membrane</keyword>
<keyword evidence="14 18" id="KW-1015">Disulfide bond</keyword>
<evidence type="ECO:0000256" key="5">
    <source>
        <dbReference type="ARBA" id="ARBA00022519"/>
    </source>
</evidence>
<evidence type="ECO:0000256" key="6">
    <source>
        <dbReference type="ARBA" id="ARBA00022692"/>
    </source>
</evidence>
<proteinExistence type="inferred from homology"/>
<dbReference type="GO" id="GO:0009055">
    <property type="term" value="F:electron transfer activity"/>
    <property type="evidence" value="ECO:0007669"/>
    <property type="project" value="UniProtKB-UniRule"/>
</dbReference>
<feature type="transmembrane region" description="Helical" evidence="18">
    <location>
        <begin position="452"/>
        <end position="472"/>
    </location>
</feature>
<keyword evidence="13 18" id="KW-0472">Membrane</keyword>
<keyword evidence="22" id="KW-1185">Reference proteome</keyword>
<evidence type="ECO:0000256" key="8">
    <source>
        <dbReference type="ARBA" id="ARBA00022748"/>
    </source>
</evidence>
<feature type="transmembrane region" description="Helical" evidence="18">
    <location>
        <begin position="241"/>
        <end position="266"/>
    </location>
</feature>
<evidence type="ECO:0000256" key="14">
    <source>
        <dbReference type="ARBA" id="ARBA00023157"/>
    </source>
</evidence>
<dbReference type="InterPro" id="IPR003834">
    <property type="entry name" value="Cyt_c_assmbl_TM_dom"/>
</dbReference>
<evidence type="ECO:0000259" key="20">
    <source>
        <dbReference type="PROSITE" id="PS51352"/>
    </source>
</evidence>
<feature type="chain" id="PRO_5022275028" description="Thiol:disulfide interchange protein DsbD" evidence="18">
    <location>
        <begin position="18"/>
        <end position="618"/>
    </location>
</feature>
<dbReference type="GO" id="GO:0047134">
    <property type="term" value="F:protein-disulfide reductase [NAD(P)H] activity"/>
    <property type="evidence" value="ECO:0007669"/>
    <property type="project" value="UniProtKB-UniRule"/>
</dbReference>
<dbReference type="GO" id="GO:0017004">
    <property type="term" value="P:cytochrome complex assembly"/>
    <property type="evidence" value="ECO:0007669"/>
    <property type="project" value="UniProtKB-UniRule"/>
</dbReference>
<keyword evidence="12 18" id="KW-0520">NAD</keyword>
<dbReference type="SUPFAM" id="SSF52833">
    <property type="entry name" value="Thioredoxin-like"/>
    <property type="match status" value="1"/>
</dbReference>
<evidence type="ECO:0000313" key="21">
    <source>
        <dbReference type="EMBL" id="GEP30945.1"/>
    </source>
</evidence>
<dbReference type="Pfam" id="PF02683">
    <property type="entry name" value="DsbD_TM"/>
    <property type="match status" value="1"/>
</dbReference>
<dbReference type="RefSeq" id="WP_161984329.1">
    <property type="nucleotide sequence ID" value="NZ_AP021884.1"/>
</dbReference>
<keyword evidence="3 18" id="KW-0813">Transport</keyword>
<evidence type="ECO:0000256" key="11">
    <source>
        <dbReference type="ARBA" id="ARBA00023002"/>
    </source>
</evidence>
<dbReference type="PROSITE" id="PS00194">
    <property type="entry name" value="THIOREDOXIN_1"/>
    <property type="match status" value="1"/>
</dbReference>
<reference evidence="21 22" key="1">
    <citation type="submission" date="2019-07" db="EMBL/GenBank/DDBJ databases">
        <title>Whole genome shotgun sequence of Thiobacillus plumbophilus NBRC 107929.</title>
        <authorList>
            <person name="Hosoyama A."/>
            <person name="Uohara A."/>
            <person name="Ohji S."/>
            <person name="Ichikawa N."/>
        </authorList>
    </citation>
    <scope>NUCLEOTIDE SEQUENCE [LARGE SCALE GENOMIC DNA]</scope>
    <source>
        <strain evidence="21 22">NBRC 107929</strain>
    </source>
</reference>
<evidence type="ECO:0000256" key="4">
    <source>
        <dbReference type="ARBA" id="ARBA00022475"/>
    </source>
</evidence>
<dbReference type="CDD" id="cd02953">
    <property type="entry name" value="DsbDgamma"/>
    <property type="match status" value="1"/>
</dbReference>
<keyword evidence="15 18" id="KW-0676">Redox-active center</keyword>
<keyword evidence="6 18" id="KW-0812">Transmembrane</keyword>
<dbReference type="Gene3D" id="3.40.30.10">
    <property type="entry name" value="Glutaredoxin"/>
    <property type="match status" value="1"/>
</dbReference>
<keyword evidence="8 18" id="KW-0201">Cytochrome c-type biogenesis</keyword>
<evidence type="ECO:0000256" key="13">
    <source>
        <dbReference type="ARBA" id="ARBA00023136"/>
    </source>
</evidence>
<dbReference type="InterPro" id="IPR022910">
    <property type="entry name" value="Thiol_diS_interchange_DbsD"/>
</dbReference>
<dbReference type="Pfam" id="PF11412">
    <property type="entry name" value="DsbD_N"/>
    <property type="match status" value="1"/>
</dbReference>
<protein>
    <recommendedName>
        <fullName evidence="18">Thiol:disulfide interchange protein DsbD</fullName>
        <ecNumber evidence="18">1.8.1.8</ecNumber>
    </recommendedName>
    <alternativeName>
        <fullName evidence="18">Protein-disulfide reductase</fullName>
        <shortName evidence="18">Disulfide reductase</shortName>
    </alternativeName>
</protein>
<comment type="catalytic activity">
    <reaction evidence="16 18">
        <text>[protein]-dithiol + NAD(+) = [protein]-disulfide + NADH + H(+)</text>
        <dbReference type="Rhea" id="RHEA:18749"/>
        <dbReference type="Rhea" id="RHEA-COMP:10593"/>
        <dbReference type="Rhea" id="RHEA-COMP:10594"/>
        <dbReference type="ChEBI" id="CHEBI:15378"/>
        <dbReference type="ChEBI" id="CHEBI:29950"/>
        <dbReference type="ChEBI" id="CHEBI:50058"/>
        <dbReference type="ChEBI" id="CHEBI:57540"/>
        <dbReference type="ChEBI" id="CHEBI:57945"/>
        <dbReference type="EC" id="1.8.1.8"/>
    </reaction>
</comment>
<dbReference type="EMBL" id="BKAD01000020">
    <property type="protein sequence ID" value="GEP30945.1"/>
    <property type="molecule type" value="Genomic_DNA"/>
</dbReference>
<evidence type="ECO:0000256" key="2">
    <source>
        <dbReference type="ARBA" id="ARBA00007241"/>
    </source>
</evidence>
<evidence type="ECO:0000256" key="12">
    <source>
        <dbReference type="ARBA" id="ARBA00023027"/>
    </source>
</evidence>
<evidence type="ECO:0000256" key="9">
    <source>
        <dbReference type="ARBA" id="ARBA00022982"/>
    </source>
</evidence>
<feature type="signal peptide" evidence="18">
    <location>
        <begin position="1"/>
        <end position="17"/>
    </location>
</feature>
<evidence type="ECO:0000313" key="22">
    <source>
        <dbReference type="Proteomes" id="UP000321337"/>
    </source>
</evidence>
<evidence type="ECO:0000256" key="10">
    <source>
        <dbReference type="ARBA" id="ARBA00022989"/>
    </source>
</evidence>
<feature type="disulfide bond" description="Redox-active" evidence="18">
    <location>
        <begin position="121"/>
        <end position="127"/>
    </location>
</feature>
<dbReference type="AlphaFoldDB" id="A0A512L8X9"/>
<dbReference type="Gene3D" id="2.60.40.1250">
    <property type="entry name" value="Thiol:disulfide interchange protein DsbD, N-terminal domain"/>
    <property type="match status" value="1"/>
</dbReference>
<comment type="subcellular location">
    <subcellularLocation>
        <location evidence="1 18">Cell inner membrane</location>
        <topology evidence="1 18">Multi-pass membrane protein</topology>
    </subcellularLocation>
</comment>
<comment type="caution">
    <text evidence="21">The sequence shown here is derived from an EMBL/GenBank/DDBJ whole genome shotgun (WGS) entry which is preliminary data.</text>
</comment>
<dbReference type="NCBIfam" id="NF001419">
    <property type="entry name" value="PRK00293.1"/>
    <property type="match status" value="1"/>
</dbReference>
<keyword evidence="10 18" id="KW-1133">Transmembrane helix</keyword>
<dbReference type="PANTHER" id="PTHR32234">
    <property type="entry name" value="THIOL:DISULFIDE INTERCHANGE PROTEIN DSBD"/>
    <property type="match status" value="1"/>
</dbReference>
<evidence type="ECO:0000256" key="19">
    <source>
        <dbReference type="SAM" id="MobiDB-lite"/>
    </source>
</evidence>
<keyword evidence="4 18" id="KW-1003">Cell membrane</keyword>
<feature type="transmembrane region" description="Helical" evidence="18">
    <location>
        <begin position="363"/>
        <end position="386"/>
    </location>
</feature>
<dbReference type="InterPro" id="IPR012336">
    <property type="entry name" value="Thioredoxin-like_fold"/>
</dbReference>
<feature type="domain" description="Thioredoxin" evidence="20">
    <location>
        <begin position="484"/>
        <end position="618"/>
    </location>
</feature>
<dbReference type="EC" id="1.8.1.8" evidence="18"/>
<feature type="transmembrane region" description="Helical" evidence="18">
    <location>
        <begin position="198"/>
        <end position="229"/>
    </location>
</feature>
<accession>A0A512L8X9</accession>
<keyword evidence="11 18" id="KW-0560">Oxidoreductase</keyword>
<evidence type="ECO:0000256" key="17">
    <source>
        <dbReference type="ARBA" id="ARBA00047804"/>
    </source>
</evidence>
<dbReference type="InterPro" id="IPR036249">
    <property type="entry name" value="Thioredoxin-like_sf"/>
</dbReference>
<comment type="function">
    <text evidence="18">Required to facilitate the formation of correct disulfide bonds in some periplasmic proteins and for the assembly of the periplasmic c-type cytochromes. Acts by transferring electrons from cytoplasmic thioredoxin to the periplasm. This transfer involves a cascade of disulfide bond formation and reduction steps.</text>
</comment>
<comment type="similarity">
    <text evidence="2 18">Belongs to the thioredoxin family. DsbD subfamily.</text>
</comment>
<evidence type="ECO:0000256" key="16">
    <source>
        <dbReference type="ARBA" id="ARBA00047388"/>
    </source>
</evidence>
<sequence precursor="true">MRFLLMLFMLFPIYAQAIAEGDLLEPQQAFKFSARVLDADTIEVRYQIAEGYHLYRDKLKFEVSPTDVTLVTPQLPPGKVEQDAIFGHMVVYRHDVKIRLPLKRGNPNLQTITLKAVSQGCADAGVCYPPQAQEAVLQLAAQPTLEAGGGLAGLAQSQTAAPSLQPSTKEATSPALAATEAPQSESSRIENLFKGGSFWLIVSFFFGAGLLLALTPCVFPMIPILSGIIAGQGQHLTKRRAFALSLSYVLGMAMTYALVGIAAGLSGSMLSAALQNPWVLGAFALIFVVLAFSMFGFYELQLPNAIQSKFSNASNKMKGGSTVGVFVMGVLSAVIVGPCVAAPLAGALLYIGQTHNVWLGGSALFAMALGMGVPLILVGVSAGALLPKAGGWMNAVKSFFGVLLLGVAIWLISPVIPDLVQMLLWAALLIVSAIYLSAVDPLPLTARGFSKFWKGVGMIALVTGISLLIGALSGSRDILQPLAGLHGNTATSAGAQIEPTLKFERVKSVADLETRIKQASGKFVMLDFYADWCVSCKEFERFTFSDARVRDKLKDVVLLQADVTANNAEDKALLKKFSLFGPPGIIFFDKNGNEVKSARTIGYLPPDKFLDNLNMALR</sequence>
<evidence type="ECO:0000256" key="3">
    <source>
        <dbReference type="ARBA" id="ARBA00022448"/>
    </source>
</evidence>
<feature type="transmembrane region" description="Helical" evidence="18">
    <location>
        <begin position="398"/>
        <end position="416"/>
    </location>
</feature>
<feature type="transmembrane region" description="Helical" evidence="18">
    <location>
        <begin position="422"/>
        <end position="440"/>
    </location>
</feature>
<dbReference type="GO" id="GO:0045454">
    <property type="term" value="P:cell redox homeostasis"/>
    <property type="evidence" value="ECO:0007669"/>
    <property type="project" value="TreeGrafter"/>
</dbReference>
<comment type="catalytic activity">
    <reaction evidence="17 18">
        <text>[protein]-dithiol + NADP(+) = [protein]-disulfide + NADPH + H(+)</text>
        <dbReference type="Rhea" id="RHEA:18753"/>
        <dbReference type="Rhea" id="RHEA-COMP:10593"/>
        <dbReference type="Rhea" id="RHEA-COMP:10594"/>
        <dbReference type="ChEBI" id="CHEBI:15378"/>
        <dbReference type="ChEBI" id="CHEBI:29950"/>
        <dbReference type="ChEBI" id="CHEBI:50058"/>
        <dbReference type="ChEBI" id="CHEBI:57783"/>
        <dbReference type="ChEBI" id="CHEBI:58349"/>
        <dbReference type="EC" id="1.8.1.8"/>
    </reaction>
</comment>
<evidence type="ECO:0000256" key="15">
    <source>
        <dbReference type="ARBA" id="ARBA00023284"/>
    </source>
</evidence>
<evidence type="ECO:0000256" key="7">
    <source>
        <dbReference type="ARBA" id="ARBA00022729"/>
    </source>
</evidence>
<dbReference type="InterPro" id="IPR028250">
    <property type="entry name" value="DsbDN"/>
</dbReference>
<feature type="transmembrane region" description="Helical" evidence="18">
    <location>
        <begin position="321"/>
        <end position="351"/>
    </location>
</feature>
<dbReference type="Pfam" id="PF13098">
    <property type="entry name" value="Thioredoxin_2"/>
    <property type="match status" value="1"/>
</dbReference>
<dbReference type="PROSITE" id="PS51352">
    <property type="entry name" value="THIOREDOXIN_2"/>
    <property type="match status" value="1"/>
</dbReference>
<dbReference type="SUPFAM" id="SSF74863">
    <property type="entry name" value="Thiol:disulfide interchange protein DsbD, N-terminal domain (DsbD-alpha)"/>
    <property type="match status" value="1"/>
</dbReference>
<keyword evidence="7 18" id="KW-0732">Signal</keyword>
<feature type="compositionally biased region" description="Polar residues" evidence="19">
    <location>
        <begin position="162"/>
        <end position="171"/>
    </location>
</feature>
<feature type="disulfide bond" description="Redox-active" evidence="18">
    <location>
        <begin position="533"/>
        <end position="536"/>
    </location>
</feature>
<feature type="transmembrane region" description="Helical" evidence="18">
    <location>
        <begin position="278"/>
        <end position="300"/>
    </location>
</feature>
<dbReference type="InterPro" id="IPR036929">
    <property type="entry name" value="DsbDN_sf"/>
</dbReference>
<dbReference type="InterPro" id="IPR017937">
    <property type="entry name" value="Thioredoxin_CS"/>
</dbReference>
<gene>
    <name evidence="21" type="primary">dsbD_2</name>
    <name evidence="18" type="synonym">dsbD</name>
    <name evidence="21" type="ORF">TPL01_20830</name>
</gene>